<dbReference type="PANTHER" id="PTHR13252">
    <property type="entry name" value="F-BOX ONLY PROTEIN 28"/>
    <property type="match status" value="1"/>
</dbReference>
<protein>
    <recommendedName>
        <fullName evidence="1">F-box domain-containing protein</fullName>
    </recommendedName>
</protein>
<dbReference type="InterPro" id="IPR036047">
    <property type="entry name" value="F-box-like_dom_sf"/>
</dbReference>
<sequence length="677" mass="76188">MRDLFSKLSAYLSSLFPHSSSKMPLDTLPPEILLHIISYLEPLELARICRVNRRFYSLCNDAALWKQHVFAKSHAERRRLHNLDLMNSDTRYAPLLRAMLDMAGQLRQEPSALADERHASAEIERIRRASKERRRVMANWDPEYPGEKIMWREEFMQRHAEVTVDWFEGVGNTNTEEDYDKKGRVEVTGAGIFYTNDGEVADKIVGAMEDGSVRVWEAEEEGLRGRLIGRSRAGVLVGFTGKEEEHELERTKAHMTETGAVECVSVDSMTQRAYFGVLNQLVEIDLRTLREVSRETYPWPITALSEARYPTPMTVGTNMTLHMYDPRALKTGSVRPTSHSRVELIAGNPRHNFSMLHGNRNQSYATLAQPGPLSILHLPEDRAWDGNGSIWVAGRFTSLLNYDRRYFPKLRGHLHSGARLSCLRSIPNPFLPRELSLMTTNSLSEAEIADAKAIPGTTLLAAGEYKGKGSLELYGLSPDPTRTTLSSDYTGARTRSTSFLNRQTASSSKLLSVAPHGAKIVFSDGDGNVRWVERDGFSPVRTWNLNDLARGTNSADMRQDLRATYGTAMGLQEQTPEDIVQLLLPTRPKSTTAAHASRYGEDNLVIWTGEGKLGMLSFGRPKWEAITVEEHAESFENAQRRREEKEYDVEMGQVLRAHANELNFMRHLGLNAGGGNL</sequence>
<dbReference type="InterPro" id="IPR001810">
    <property type="entry name" value="F-box_dom"/>
</dbReference>
<organism evidence="2 3">
    <name type="scientific">Verruconis gallopava</name>
    <dbReference type="NCBI Taxonomy" id="253628"/>
    <lineage>
        <taxon>Eukaryota</taxon>
        <taxon>Fungi</taxon>
        <taxon>Dikarya</taxon>
        <taxon>Ascomycota</taxon>
        <taxon>Pezizomycotina</taxon>
        <taxon>Dothideomycetes</taxon>
        <taxon>Pleosporomycetidae</taxon>
        <taxon>Venturiales</taxon>
        <taxon>Sympoventuriaceae</taxon>
        <taxon>Verruconis</taxon>
    </lineage>
</organism>
<dbReference type="OrthoDB" id="3219396at2759"/>
<dbReference type="PANTHER" id="PTHR13252:SF9">
    <property type="entry name" value="F-BOX ONLY PROTEIN 28"/>
    <property type="match status" value="1"/>
</dbReference>
<dbReference type="AlphaFoldDB" id="A0A0D2BBD2"/>
<evidence type="ECO:0000259" key="1">
    <source>
        <dbReference type="PROSITE" id="PS50181"/>
    </source>
</evidence>
<dbReference type="HOGENOM" id="CLU_030037_0_0_1"/>
<dbReference type="InParanoid" id="A0A0D2BBD2"/>
<dbReference type="SUPFAM" id="SSF50998">
    <property type="entry name" value="Quinoprotein alcohol dehydrogenase-like"/>
    <property type="match status" value="1"/>
</dbReference>
<dbReference type="Pfam" id="PF12937">
    <property type="entry name" value="F-box-like"/>
    <property type="match status" value="1"/>
</dbReference>
<dbReference type="STRING" id="253628.A0A0D2BBD2"/>
<dbReference type="Gene3D" id="1.20.1280.50">
    <property type="match status" value="1"/>
</dbReference>
<proteinExistence type="predicted"/>
<accession>A0A0D2BBD2</accession>
<dbReference type="InterPro" id="IPR011047">
    <property type="entry name" value="Quinoprotein_ADH-like_sf"/>
</dbReference>
<dbReference type="RefSeq" id="XP_016218478.1">
    <property type="nucleotide sequence ID" value="XM_016353325.1"/>
</dbReference>
<feature type="domain" description="F-box" evidence="1">
    <location>
        <begin position="22"/>
        <end position="68"/>
    </location>
</feature>
<dbReference type="SMART" id="SM00256">
    <property type="entry name" value="FBOX"/>
    <property type="match status" value="1"/>
</dbReference>
<name>A0A0D2BBD2_9PEZI</name>
<keyword evidence="3" id="KW-1185">Reference proteome</keyword>
<dbReference type="PROSITE" id="PS50181">
    <property type="entry name" value="FBOX"/>
    <property type="match status" value="1"/>
</dbReference>
<reference evidence="2 3" key="1">
    <citation type="submission" date="2015-01" db="EMBL/GenBank/DDBJ databases">
        <title>The Genome Sequence of Ochroconis gallopava CBS43764.</title>
        <authorList>
            <consortium name="The Broad Institute Genomics Platform"/>
            <person name="Cuomo C."/>
            <person name="de Hoog S."/>
            <person name="Gorbushina A."/>
            <person name="Stielow B."/>
            <person name="Teixiera M."/>
            <person name="Abouelleil A."/>
            <person name="Chapman S.B."/>
            <person name="Priest M."/>
            <person name="Young S.K."/>
            <person name="Wortman J."/>
            <person name="Nusbaum C."/>
            <person name="Birren B."/>
        </authorList>
    </citation>
    <scope>NUCLEOTIDE SEQUENCE [LARGE SCALE GENOMIC DNA]</scope>
    <source>
        <strain evidence="2 3">CBS 43764</strain>
    </source>
</reference>
<dbReference type="Proteomes" id="UP000053259">
    <property type="component" value="Unassembled WGS sequence"/>
</dbReference>
<dbReference type="InterPro" id="IPR039719">
    <property type="entry name" value="FBXO28"/>
</dbReference>
<dbReference type="SUPFAM" id="SSF81383">
    <property type="entry name" value="F-box domain"/>
    <property type="match status" value="1"/>
</dbReference>
<dbReference type="EMBL" id="KN847530">
    <property type="protein sequence ID" value="KIW08609.1"/>
    <property type="molecule type" value="Genomic_DNA"/>
</dbReference>
<dbReference type="VEuPathDB" id="FungiDB:PV09_00568"/>
<evidence type="ECO:0000313" key="2">
    <source>
        <dbReference type="EMBL" id="KIW08609.1"/>
    </source>
</evidence>
<gene>
    <name evidence="2" type="ORF">PV09_00568</name>
</gene>
<evidence type="ECO:0000313" key="3">
    <source>
        <dbReference type="Proteomes" id="UP000053259"/>
    </source>
</evidence>
<dbReference type="GeneID" id="27308541"/>
<dbReference type="GO" id="GO:0000209">
    <property type="term" value="P:protein polyubiquitination"/>
    <property type="evidence" value="ECO:0007669"/>
    <property type="project" value="TreeGrafter"/>
</dbReference>